<evidence type="ECO:0000256" key="4">
    <source>
        <dbReference type="ARBA" id="ARBA00047878"/>
    </source>
</evidence>
<evidence type="ECO:0000256" key="2">
    <source>
        <dbReference type="ARBA" id="ARBA00011981"/>
    </source>
</evidence>
<evidence type="ECO:0000256" key="3">
    <source>
        <dbReference type="ARBA" id="ARBA00033119"/>
    </source>
</evidence>
<dbReference type="GO" id="GO:0047522">
    <property type="term" value="F:15-oxoprostaglandin 13-reductase [NAD(P)+] activity"/>
    <property type="evidence" value="ECO:0007669"/>
    <property type="project" value="UniProtKB-EC"/>
</dbReference>
<accession>A0A3B4FAJ8</accession>
<dbReference type="STRING" id="303518.ENSPNYP00000006231"/>
<feature type="domain" description="Oxidoreductase N-terminal" evidence="7">
    <location>
        <begin position="5"/>
        <end position="57"/>
    </location>
</feature>
<dbReference type="InterPro" id="IPR011032">
    <property type="entry name" value="GroES-like_sf"/>
</dbReference>
<name>A0A3B4FAJ8_9CICH</name>
<dbReference type="GeneTree" id="ENSGT00940000170321"/>
<comment type="catalytic activity">
    <reaction evidence="4">
        <text>13,14-dihydro-15-oxo-prostaglandin F1alpha + NADP(+) = 15-oxoprostaglandin F1alpha + NADPH + H(+)</text>
        <dbReference type="Rhea" id="RHEA:50592"/>
        <dbReference type="ChEBI" id="CHEBI:15378"/>
        <dbReference type="ChEBI" id="CHEBI:57783"/>
        <dbReference type="ChEBI" id="CHEBI:58349"/>
        <dbReference type="ChEBI" id="CHEBI:79072"/>
        <dbReference type="ChEBI" id="CHEBI:133411"/>
    </reaction>
    <physiologicalReaction direction="right-to-left" evidence="4">
        <dbReference type="Rhea" id="RHEA:50594"/>
    </physiologicalReaction>
</comment>
<sequence>MTQGKSWVMTQHFDNFPKKSNFGLKVEELPEPKDGDVLLEAVFSVDPYMNLMIGSQVNNTPTHTNTFYLLSCECVVY</sequence>
<dbReference type="SUPFAM" id="SSF50129">
    <property type="entry name" value="GroES-like"/>
    <property type="match status" value="1"/>
</dbReference>
<comment type="catalytic activity">
    <reaction evidence="6">
        <text>13,14-dihydro-15-oxo-prostaglandin E1 + NADP(+) = 15-oxoprostaglandin E1 + NADPH + H(+)</text>
        <dbReference type="Rhea" id="RHEA:50584"/>
        <dbReference type="ChEBI" id="CHEBI:15378"/>
        <dbReference type="ChEBI" id="CHEBI:57401"/>
        <dbReference type="ChEBI" id="CHEBI:57783"/>
        <dbReference type="ChEBI" id="CHEBI:58349"/>
        <dbReference type="ChEBI" id="CHEBI:133408"/>
    </reaction>
    <physiologicalReaction direction="right-to-left" evidence="6">
        <dbReference type="Rhea" id="RHEA:50586"/>
    </physiologicalReaction>
</comment>
<comment type="catalytic activity">
    <reaction evidence="5">
        <text>13,14-dihydro-15-oxo-PGF2alpha + NADP(+) = 15-oxoprostaglandin F2alpha + NADPH + H(+)</text>
        <dbReference type="Rhea" id="RHEA:50588"/>
        <dbReference type="ChEBI" id="CHEBI:15378"/>
        <dbReference type="ChEBI" id="CHEBI:57783"/>
        <dbReference type="ChEBI" id="CHEBI:58349"/>
        <dbReference type="ChEBI" id="CHEBI:133374"/>
        <dbReference type="ChEBI" id="CHEBI:133409"/>
    </reaction>
    <physiologicalReaction direction="right-to-left" evidence="5">
        <dbReference type="Rhea" id="RHEA:50590"/>
    </physiologicalReaction>
</comment>
<dbReference type="InterPro" id="IPR041694">
    <property type="entry name" value="ADH_N_2"/>
</dbReference>
<evidence type="ECO:0000259" key="7">
    <source>
        <dbReference type="Pfam" id="PF16884"/>
    </source>
</evidence>
<dbReference type="AlphaFoldDB" id="A0A3B4FAJ8"/>
<protein>
    <recommendedName>
        <fullName evidence="3">15-oxoprostaglandin 13-reductase</fullName>
        <ecNumber evidence="2">1.3.1.48</ecNumber>
    </recommendedName>
    <alternativeName>
        <fullName evidence="3">15-oxoprostaglandin 13-reductase</fullName>
    </alternativeName>
</protein>
<evidence type="ECO:0000256" key="6">
    <source>
        <dbReference type="ARBA" id="ARBA00049070"/>
    </source>
</evidence>
<reference evidence="8" key="1">
    <citation type="submission" date="2023-09" db="UniProtKB">
        <authorList>
            <consortium name="Ensembl"/>
        </authorList>
    </citation>
    <scope>IDENTIFICATION</scope>
</reference>
<proteinExistence type="inferred from homology"/>
<evidence type="ECO:0000256" key="5">
    <source>
        <dbReference type="ARBA" id="ARBA00048290"/>
    </source>
</evidence>
<dbReference type="EC" id="1.3.1.48" evidence="2"/>
<dbReference type="Gene3D" id="3.90.180.10">
    <property type="entry name" value="Medium-chain alcohol dehydrogenases, catalytic domain"/>
    <property type="match status" value="1"/>
</dbReference>
<evidence type="ECO:0000313" key="8">
    <source>
        <dbReference type="Ensembl" id="ENSPNYP00000006231.1"/>
    </source>
</evidence>
<comment type="similarity">
    <text evidence="1">Belongs to the NADP-dependent oxidoreductase L4BD family.</text>
</comment>
<organism evidence="8">
    <name type="scientific">Pundamilia nyererei</name>
    <dbReference type="NCBI Taxonomy" id="303518"/>
    <lineage>
        <taxon>Eukaryota</taxon>
        <taxon>Metazoa</taxon>
        <taxon>Chordata</taxon>
        <taxon>Craniata</taxon>
        <taxon>Vertebrata</taxon>
        <taxon>Euteleostomi</taxon>
        <taxon>Actinopterygii</taxon>
        <taxon>Neopterygii</taxon>
        <taxon>Teleostei</taxon>
        <taxon>Neoteleostei</taxon>
        <taxon>Acanthomorphata</taxon>
        <taxon>Ovalentaria</taxon>
        <taxon>Cichlomorphae</taxon>
        <taxon>Cichliformes</taxon>
        <taxon>Cichlidae</taxon>
        <taxon>African cichlids</taxon>
        <taxon>Pseudocrenilabrinae</taxon>
        <taxon>Haplochromini</taxon>
        <taxon>Pundamilia</taxon>
    </lineage>
</organism>
<evidence type="ECO:0000256" key="1">
    <source>
        <dbReference type="ARBA" id="ARBA00010460"/>
    </source>
</evidence>
<dbReference type="Pfam" id="PF16884">
    <property type="entry name" value="ADH_N_2"/>
    <property type="match status" value="1"/>
</dbReference>
<dbReference type="Ensembl" id="ENSPNYT00000006390.1">
    <property type="protein sequence ID" value="ENSPNYP00000006231.1"/>
    <property type="gene ID" value="ENSPNYG00000004805.1"/>
</dbReference>